<evidence type="ECO:0000259" key="14">
    <source>
        <dbReference type="Pfam" id="PF02687"/>
    </source>
</evidence>
<evidence type="ECO:0000256" key="13">
    <source>
        <dbReference type="SAM" id="Phobius"/>
    </source>
</evidence>
<evidence type="ECO:0000256" key="6">
    <source>
        <dbReference type="ARBA" id="ARBA00022519"/>
    </source>
</evidence>
<proteinExistence type="inferred from homology"/>
<dbReference type="Pfam" id="PF18075">
    <property type="entry name" value="FtsX_ECD"/>
    <property type="match status" value="1"/>
</dbReference>
<dbReference type="PIRSF" id="PIRSF003097">
    <property type="entry name" value="FtsX"/>
    <property type="match status" value="1"/>
</dbReference>
<evidence type="ECO:0000256" key="9">
    <source>
        <dbReference type="ARBA" id="ARBA00022989"/>
    </source>
</evidence>
<gene>
    <name evidence="16" type="primary">ftsX</name>
    <name evidence="16" type="ORF">GCM10023333_10060</name>
</gene>
<evidence type="ECO:0000256" key="7">
    <source>
        <dbReference type="ARBA" id="ARBA00022618"/>
    </source>
</evidence>
<dbReference type="Proteomes" id="UP001499988">
    <property type="component" value="Unassembled WGS sequence"/>
</dbReference>
<dbReference type="NCBIfam" id="TIGR00439">
    <property type="entry name" value="FtsX_Gneg"/>
    <property type="match status" value="1"/>
</dbReference>
<evidence type="ECO:0000256" key="8">
    <source>
        <dbReference type="ARBA" id="ARBA00022692"/>
    </source>
</evidence>
<feature type="transmembrane region" description="Helical" evidence="13">
    <location>
        <begin position="189"/>
        <end position="213"/>
    </location>
</feature>
<evidence type="ECO:0000256" key="10">
    <source>
        <dbReference type="ARBA" id="ARBA00023136"/>
    </source>
</evidence>
<comment type="caution">
    <text evidence="16">The sequence shown here is derived from an EMBL/GenBank/DDBJ whole genome shotgun (WGS) entry which is preliminary data.</text>
</comment>
<name>A0ABP9EHG4_9GAMM</name>
<evidence type="ECO:0000256" key="12">
    <source>
        <dbReference type="PIRNR" id="PIRNR003097"/>
    </source>
</evidence>
<feature type="transmembrane region" description="Helical" evidence="13">
    <location>
        <begin position="283"/>
        <end position="307"/>
    </location>
</feature>
<keyword evidence="10 12" id="KW-0472">Membrane</keyword>
<evidence type="ECO:0000256" key="3">
    <source>
        <dbReference type="ARBA" id="ARBA00011160"/>
    </source>
</evidence>
<reference evidence="17" key="1">
    <citation type="journal article" date="2019" name="Int. J. Syst. Evol. Microbiol.">
        <title>The Global Catalogue of Microorganisms (GCM) 10K type strain sequencing project: providing services to taxonomists for standard genome sequencing and annotation.</title>
        <authorList>
            <consortium name="The Broad Institute Genomics Platform"/>
            <consortium name="The Broad Institute Genome Sequencing Center for Infectious Disease"/>
            <person name="Wu L."/>
            <person name="Ma J."/>
        </authorList>
    </citation>
    <scope>NUCLEOTIDE SEQUENCE [LARGE SCALE GENOMIC DNA]</scope>
    <source>
        <strain evidence="17">JCM 18401</strain>
    </source>
</reference>
<evidence type="ECO:0000256" key="5">
    <source>
        <dbReference type="ARBA" id="ARBA00022475"/>
    </source>
</evidence>
<keyword evidence="7 12" id="KW-0132">Cell division</keyword>
<dbReference type="InterPro" id="IPR040690">
    <property type="entry name" value="FtsX_ECD"/>
</dbReference>
<keyword evidence="17" id="KW-1185">Reference proteome</keyword>
<dbReference type="InterPro" id="IPR003838">
    <property type="entry name" value="ABC3_permease_C"/>
</dbReference>
<evidence type="ECO:0000256" key="4">
    <source>
        <dbReference type="ARBA" id="ARBA00021907"/>
    </source>
</evidence>
<comment type="similarity">
    <text evidence="2 12">Belongs to the ABC-4 integral membrane protein family. FtsX subfamily.</text>
</comment>
<comment type="function">
    <text evidence="12">Part of the ABC transporter FtsEX involved in cellular division.</text>
</comment>
<keyword evidence="8 13" id="KW-0812">Transmembrane</keyword>
<dbReference type="Pfam" id="PF02687">
    <property type="entry name" value="FtsX"/>
    <property type="match status" value="1"/>
</dbReference>
<feature type="domain" description="ABC3 transporter permease C-terminal" evidence="14">
    <location>
        <begin position="192"/>
        <end position="309"/>
    </location>
</feature>
<sequence>MSLSRKKLPVGQRMISLLTQHLRQLLASLGELWRTPMTSLMTLLVLGFSLSLPALLLVLANNAEKVEAQWQSAAEISLFLDLDIAPVRQETLLTRLRGMPEVIAVTFQSSEQALAEFRQHAQFGDALAYLDDNPLPGLIRVQPSARHAGVDAARSLRDRLAQEPGIALARLDLDWLQRLEALSATGRQAGIALGVLLLLAVVLITANTIRLSIMQRFDEIKVMKLVGATEAFIRRPFLYGGLWLGLLSALLALVLVNVMLVWLDGSMAQLLSLYRSQFRLDGLSVQQGSVLILASCSLGWLGAWLSVRRHLRAIEPQ</sequence>
<organism evidence="16 17">
    <name type="scientific">Ferrimonas pelagia</name>
    <dbReference type="NCBI Taxonomy" id="1177826"/>
    <lineage>
        <taxon>Bacteria</taxon>
        <taxon>Pseudomonadati</taxon>
        <taxon>Pseudomonadota</taxon>
        <taxon>Gammaproteobacteria</taxon>
        <taxon>Alteromonadales</taxon>
        <taxon>Ferrimonadaceae</taxon>
        <taxon>Ferrimonas</taxon>
    </lineage>
</organism>
<feature type="domain" description="FtsX extracellular" evidence="15">
    <location>
        <begin position="75"/>
        <end position="166"/>
    </location>
</feature>
<dbReference type="InterPro" id="IPR004513">
    <property type="entry name" value="FtsX"/>
</dbReference>
<dbReference type="PANTHER" id="PTHR47755">
    <property type="entry name" value="CELL DIVISION PROTEIN FTSX"/>
    <property type="match status" value="1"/>
</dbReference>
<keyword evidence="9 13" id="KW-1133">Transmembrane helix</keyword>
<evidence type="ECO:0000259" key="15">
    <source>
        <dbReference type="Pfam" id="PF18075"/>
    </source>
</evidence>
<protein>
    <recommendedName>
        <fullName evidence="4 12">Cell division protein FtsX</fullName>
    </recommendedName>
</protein>
<keyword evidence="11 12" id="KW-0131">Cell cycle</keyword>
<keyword evidence="6 12" id="KW-0997">Cell inner membrane</keyword>
<evidence type="ECO:0000256" key="2">
    <source>
        <dbReference type="ARBA" id="ARBA00007379"/>
    </source>
</evidence>
<evidence type="ECO:0000313" key="16">
    <source>
        <dbReference type="EMBL" id="GAA4878466.1"/>
    </source>
</evidence>
<dbReference type="EMBL" id="BAABJZ010000013">
    <property type="protein sequence ID" value="GAA4878466.1"/>
    <property type="molecule type" value="Genomic_DNA"/>
</dbReference>
<feature type="transmembrane region" description="Helical" evidence="13">
    <location>
        <begin position="242"/>
        <end position="263"/>
    </location>
</feature>
<evidence type="ECO:0000313" key="17">
    <source>
        <dbReference type="Proteomes" id="UP001499988"/>
    </source>
</evidence>
<keyword evidence="5 12" id="KW-1003">Cell membrane</keyword>
<evidence type="ECO:0000256" key="11">
    <source>
        <dbReference type="ARBA" id="ARBA00023306"/>
    </source>
</evidence>
<accession>A0ABP9EHG4</accession>
<dbReference type="InterPro" id="IPR047590">
    <property type="entry name" value="FtsX_proteobact-type"/>
</dbReference>
<dbReference type="RefSeq" id="WP_345334043.1">
    <property type="nucleotide sequence ID" value="NZ_BAABJZ010000013.1"/>
</dbReference>
<comment type="subcellular location">
    <subcellularLocation>
        <location evidence="1">Cell inner membrane</location>
        <topology evidence="1">Multi-pass membrane protein</topology>
    </subcellularLocation>
</comment>
<dbReference type="Gene3D" id="3.30.70.3040">
    <property type="match status" value="1"/>
</dbReference>
<dbReference type="PANTHER" id="PTHR47755:SF1">
    <property type="entry name" value="CELL DIVISION PROTEIN FTSX"/>
    <property type="match status" value="1"/>
</dbReference>
<comment type="subunit">
    <text evidence="3">Forms a membrane-associated complex with FtsE.</text>
</comment>
<evidence type="ECO:0000256" key="1">
    <source>
        <dbReference type="ARBA" id="ARBA00004429"/>
    </source>
</evidence>